<dbReference type="RefSeq" id="WP_146798983.1">
    <property type="nucleotide sequence ID" value="NZ_VOLP01000008.1"/>
</dbReference>
<comment type="caution">
    <text evidence="9">The sequence shown here is derived from an EMBL/GenBank/DDBJ whole genome shotgun (WGS) entry which is preliminary data.</text>
</comment>
<dbReference type="PROSITE" id="PS51007">
    <property type="entry name" value="CYTC"/>
    <property type="match status" value="1"/>
</dbReference>
<keyword evidence="4" id="KW-0249">Electron transport</keyword>
<feature type="domain" description="Cytochrome c" evidence="7">
    <location>
        <begin position="35"/>
        <end position="187"/>
    </location>
</feature>
<dbReference type="OrthoDB" id="9794982at2"/>
<evidence type="ECO:0000313" key="8">
    <source>
        <dbReference type="EMBL" id="TWX61080.1"/>
    </source>
</evidence>
<dbReference type="PANTHER" id="PTHR37823">
    <property type="entry name" value="CYTOCHROME C-553-LIKE"/>
    <property type="match status" value="1"/>
</dbReference>
<evidence type="ECO:0000256" key="2">
    <source>
        <dbReference type="ARBA" id="ARBA00022617"/>
    </source>
</evidence>
<dbReference type="EMBL" id="VOLQ01000005">
    <property type="protein sequence ID" value="TWX70333.1"/>
    <property type="molecule type" value="Genomic_DNA"/>
</dbReference>
<proteinExistence type="predicted"/>
<evidence type="ECO:0000259" key="7">
    <source>
        <dbReference type="PROSITE" id="PS51007"/>
    </source>
</evidence>
<evidence type="ECO:0000256" key="3">
    <source>
        <dbReference type="ARBA" id="ARBA00022723"/>
    </source>
</evidence>
<dbReference type="GO" id="GO:0046872">
    <property type="term" value="F:metal ion binding"/>
    <property type="evidence" value="ECO:0007669"/>
    <property type="project" value="UniProtKB-KW"/>
</dbReference>
<name>A0A5C6QNP5_9GAMM</name>
<sequence length="187" mass="20059">MKLVQLLLPFIIVTSIGASSISAFSVQAQHVSDPSLVAQGAKIFSENCGRCHNARPAEEYSKMEWSVVIPHMRAKAHMTGKEALAVEAFLGSTLTSDIRNTVSHEKSDAPKRTGAVLVAQFGCQGCHQIKGEGGTLGPALDDVISNKGEAFVLKKLANPKFNNAASAMPKYPINKEDMKAIVAFLKH</sequence>
<accession>A0A5C6QNP5</accession>
<dbReference type="InterPro" id="IPR036909">
    <property type="entry name" value="Cyt_c-like_dom_sf"/>
</dbReference>
<dbReference type="InterPro" id="IPR036280">
    <property type="entry name" value="Multihaem_cyt_sf"/>
</dbReference>
<keyword evidence="2 6" id="KW-0349">Heme</keyword>
<evidence type="ECO:0000256" key="5">
    <source>
        <dbReference type="ARBA" id="ARBA00023004"/>
    </source>
</evidence>
<dbReference type="EMBL" id="VOLR01000007">
    <property type="protein sequence ID" value="TWX61080.1"/>
    <property type="molecule type" value="Genomic_DNA"/>
</dbReference>
<evidence type="ECO:0000313" key="9">
    <source>
        <dbReference type="EMBL" id="TWX70333.1"/>
    </source>
</evidence>
<keyword evidence="5 6" id="KW-0408">Iron</keyword>
<reference evidence="9 11" key="1">
    <citation type="submission" date="2019-07" db="EMBL/GenBank/DDBJ databases">
        <title>Genomes of sea-ice associated Colwellia species.</title>
        <authorList>
            <person name="Bowman J.P."/>
        </authorList>
    </citation>
    <scope>NUCLEOTIDE SEQUENCE [LARGE SCALE GENOMIC DNA]</scope>
    <source>
        <strain evidence="8 10">ACAM 607</strain>
        <strain evidence="9 11">IC036</strain>
    </source>
</reference>
<dbReference type="GO" id="GO:0020037">
    <property type="term" value="F:heme binding"/>
    <property type="evidence" value="ECO:0007669"/>
    <property type="project" value="InterPro"/>
</dbReference>
<evidence type="ECO:0000256" key="6">
    <source>
        <dbReference type="PROSITE-ProRule" id="PRU00433"/>
    </source>
</evidence>
<dbReference type="InterPro" id="IPR051811">
    <property type="entry name" value="Cytochrome_c550/c551-like"/>
</dbReference>
<dbReference type="InterPro" id="IPR009056">
    <property type="entry name" value="Cyt_c-like_dom"/>
</dbReference>
<dbReference type="PANTHER" id="PTHR37823:SF1">
    <property type="entry name" value="CYTOCHROME C-553-LIKE"/>
    <property type="match status" value="1"/>
</dbReference>
<dbReference type="SUPFAM" id="SSF48695">
    <property type="entry name" value="Multiheme cytochromes"/>
    <property type="match status" value="1"/>
</dbReference>
<dbReference type="Proteomes" id="UP000321525">
    <property type="component" value="Unassembled WGS sequence"/>
</dbReference>
<evidence type="ECO:0000256" key="1">
    <source>
        <dbReference type="ARBA" id="ARBA00022448"/>
    </source>
</evidence>
<dbReference type="AlphaFoldDB" id="A0A5C6QNP5"/>
<dbReference type="SUPFAM" id="SSF46626">
    <property type="entry name" value="Cytochrome c"/>
    <property type="match status" value="1"/>
</dbReference>
<organism evidence="9 11">
    <name type="scientific">Colwellia hornerae</name>
    <dbReference type="NCBI Taxonomy" id="89402"/>
    <lineage>
        <taxon>Bacteria</taxon>
        <taxon>Pseudomonadati</taxon>
        <taxon>Pseudomonadota</taxon>
        <taxon>Gammaproteobacteria</taxon>
        <taxon>Alteromonadales</taxon>
        <taxon>Colwelliaceae</taxon>
        <taxon>Colwellia</taxon>
    </lineage>
</organism>
<keyword evidence="1" id="KW-0813">Transport</keyword>
<protein>
    <submittedName>
        <fullName evidence="9">C-type cytochrome</fullName>
    </submittedName>
</protein>
<dbReference type="Gene3D" id="1.10.760.10">
    <property type="entry name" value="Cytochrome c-like domain"/>
    <property type="match status" value="1"/>
</dbReference>
<evidence type="ECO:0000313" key="11">
    <source>
        <dbReference type="Proteomes" id="UP000321917"/>
    </source>
</evidence>
<keyword evidence="3 6" id="KW-0479">Metal-binding</keyword>
<evidence type="ECO:0000313" key="10">
    <source>
        <dbReference type="Proteomes" id="UP000321525"/>
    </source>
</evidence>
<dbReference type="Pfam" id="PF00034">
    <property type="entry name" value="Cytochrom_C"/>
    <property type="match status" value="1"/>
</dbReference>
<dbReference type="Proteomes" id="UP000321917">
    <property type="component" value="Unassembled WGS sequence"/>
</dbReference>
<gene>
    <name evidence="8" type="ORF">ESZ26_06765</name>
    <name evidence="9" type="ORF">ESZ27_04255</name>
</gene>
<evidence type="ECO:0000256" key="4">
    <source>
        <dbReference type="ARBA" id="ARBA00022982"/>
    </source>
</evidence>
<keyword evidence="10" id="KW-1185">Reference proteome</keyword>
<dbReference type="GO" id="GO:0009055">
    <property type="term" value="F:electron transfer activity"/>
    <property type="evidence" value="ECO:0007669"/>
    <property type="project" value="InterPro"/>
</dbReference>